<evidence type="ECO:0000313" key="2">
    <source>
        <dbReference type="EMBL" id="CAL1693972.1"/>
    </source>
</evidence>
<sequence length="351" mass="38082">MPYFDTIRGLFVNNFTRLQYVLVLLTCAVTFAYHLCRAILRESVCLLLDPAKHLSARSLASTSVNHEGETRCAQIPGDPQHMYMCESQKIPSTSSGNTSPAVQDTDDKTTNWEGVSSVARPRLDIARLRRRVEEKEAPSGRTAVETTPRTSATEPIPRALLRRNAYANLGLGRPSRPLVPQSPIRIQGPFIRRPLIPMAHQATAASKPLPPPPKASPDATPIYYPGLGLCYSSRPVVKPSVSKRGSAQRLAKPLLLAPVTTTATVVSSPATRLKPSAKTFVPATPRAPTVAQKSDSKTGISRDEDANLDTPITKGAVLGSRCMISKAGKENGERFRQRGRRAKGPRALPVV</sequence>
<accession>A0ABP1CIP7</accession>
<dbReference type="EMBL" id="OZ037944">
    <property type="protein sequence ID" value="CAL1693972.1"/>
    <property type="molecule type" value="Genomic_DNA"/>
</dbReference>
<feature type="region of interest" description="Disordered" evidence="1">
    <location>
        <begin position="328"/>
        <end position="351"/>
    </location>
</feature>
<feature type="compositionally biased region" description="Basic and acidic residues" evidence="1">
    <location>
        <begin position="294"/>
        <end position="305"/>
    </location>
</feature>
<name>A0ABP1CIP7_9APHY</name>
<gene>
    <name evidence="2" type="ORF">GFSPODELE1_LOCUS87</name>
</gene>
<evidence type="ECO:0000256" key="1">
    <source>
        <dbReference type="SAM" id="MobiDB-lite"/>
    </source>
</evidence>
<evidence type="ECO:0008006" key="4">
    <source>
        <dbReference type="Google" id="ProtNLM"/>
    </source>
</evidence>
<feature type="region of interest" description="Disordered" evidence="1">
    <location>
        <begin position="286"/>
        <end position="307"/>
    </location>
</feature>
<feature type="region of interest" description="Disordered" evidence="1">
    <location>
        <begin position="90"/>
        <end position="112"/>
    </location>
</feature>
<proteinExistence type="predicted"/>
<keyword evidence="3" id="KW-1185">Reference proteome</keyword>
<protein>
    <recommendedName>
        <fullName evidence="4">ATP synthase protein MI25</fullName>
    </recommendedName>
</protein>
<feature type="compositionally biased region" description="Polar residues" evidence="1">
    <location>
        <begin position="90"/>
        <end position="102"/>
    </location>
</feature>
<organism evidence="2 3">
    <name type="scientific">Somion occarium</name>
    <dbReference type="NCBI Taxonomy" id="3059160"/>
    <lineage>
        <taxon>Eukaryota</taxon>
        <taxon>Fungi</taxon>
        <taxon>Dikarya</taxon>
        <taxon>Basidiomycota</taxon>
        <taxon>Agaricomycotina</taxon>
        <taxon>Agaricomycetes</taxon>
        <taxon>Polyporales</taxon>
        <taxon>Cerrenaceae</taxon>
        <taxon>Somion</taxon>
    </lineage>
</organism>
<feature type="region of interest" description="Disordered" evidence="1">
    <location>
        <begin position="132"/>
        <end position="152"/>
    </location>
</feature>
<evidence type="ECO:0000313" key="3">
    <source>
        <dbReference type="Proteomes" id="UP001497453"/>
    </source>
</evidence>
<reference evidence="3" key="1">
    <citation type="submission" date="2024-04" db="EMBL/GenBank/DDBJ databases">
        <authorList>
            <person name="Shaw F."/>
            <person name="Minotto A."/>
        </authorList>
    </citation>
    <scope>NUCLEOTIDE SEQUENCE [LARGE SCALE GENOMIC DNA]</scope>
</reference>
<dbReference type="Proteomes" id="UP001497453">
    <property type="component" value="Chromosome 1"/>
</dbReference>